<reference evidence="2" key="3">
    <citation type="submission" date="2024-02" db="UniProtKB">
        <authorList>
            <consortium name="WormBaseParasite"/>
        </authorList>
    </citation>
    <scope>IDENTIFICATION</scope>
    <source>
        <strain evidence="2">pt0022</strain>
    </source>
</reference>
<name>A0AAF5Q5W1_WUCBA</name>
<protein>
    <submittedName>
        <fullName evidence="2">Uncharacterized protein</fullName>
    </submittedName>
</protein>
<dbReference type="Proteomes" id="UP000093561">
    <property type="component" value="Unassembled WGS sequence"/>
</dbReference>
<organism evidence="1 2">
    <name type="scientific">Wuchereria bancrofti</name>
    <dbReference type="NCBI Taxonomy" id="6293"/>
    <lineage>
        <taxon>Eukaryota</taxon>
        <taxon>Metazoa</taxon>
        <taxon>Ecdysozoa</taxon>
        <taxon>Nematoda</taxon>
        <taxon>Chromadorea</taxon>
        <taxon>Rhabditida</taxon>
        <taxon>Spirurina</taxon>
        <taxon>Spiruromorpha</taxon>
        <taxon>Filarioidea</taxon>
        <taxon>Onchocercidae</taxon>
        <taxon>Wuchereria</taxon>
    </lineage>
</organism>
<sequence length="125" mass="14818">MEIKSPEPNMTLEEKKNFYITRKRLLENKLQRIQLCVTTLKFINNKREEKYEAITKGNQGLFQLLHERKEAIITLTMHKDEADQNLMRLSKEFTKELTKEEVLSSNLNVNLPHLSLPIFDGNFRK</sequence>
<dbReference type="WBParaSite" id="mrna-Wban_10126">
    <property type="protein sequence ID" value="mrna-Wban_10126"/>
    <property type="gene ID" value="Wban_10126"/>
</dbReference>
<reference evidence="1" key="1">
    <citation type="submission" date="2015-03" db="EMBL/GenBank/DDBJ databases">
        <title>Wuchereria bancrofti Genome Sequencing Papua New Guinea Strain.</title>
        <authorList>
            <person name="Small S.T."/>
            <person name="Serre D."/>
            <person name="Zimmerman P.A."/>
        </authorList>
    </citation>
    <scope>NUCLEOTIDE SEQUENCE [LARGE SCALE GENOMIC DNA]</scope>
    <source>
        <strain evidence="1">pt0022</strain>
    </source>
</reference>
<proteinExistence type="predicted"/>
<evidence type="ECO:0000313" key="2">
    <source>
        <dbReference type="WBParaSite" id="mrna-Wban_10126"/>
    </source>
</evidence>
<accession>A0AAF5Q5W1</accession>
<evidence type="ECO:0000313" key="1">
    <source>
        <dbReference type="Proteomes" id="UP000093561"/>
    </source>
</evidence>
<reference evidence="1" key="2">
    <citation type="journal article" date="2016" name="Mol. Ecol.">
        <title>Population genomics of the filarial nematode parasite Wuchereria bancrofti from mosquitoes.</title>
        <authorList>
            <person name="Small S.T."/>
            <person name="Reimer L.J."/>
            <person name="Tisch D.J."/>
            <person name="King C.L."/>
            <person name="Christensen B.M."/>
            <person name="Siba P.M."/>
            <person name="Kazura J.W."/>
            <person name="Serre D."/>
            <person name="Zimmerman P.A."/>
        </authorList>
    </citation>
    <scope>NUCLEOTIDE SEQUENCE</scope>
    <source>
        <strain evidence="1">pt0022</strain>
    </source>
</reference>
<dbReference type="AlphaFoldDB" id="A0AAF5Q5W1"/>